<dbReference type="PROSITE" id="PS51534">
    <property type="entry name" value="SEFIR"/>
    <property type="match status" value="1"/>
</dbReference>
<accession>A0A4Q7JCP9</accession>
<organism evidence="3 4">
    <name type="scientific">Amycolatopsis suaedae</name>
    <dbReference type="NCBI Taxonomy" id="2510978"/>
    <lineage>
        <taxon>Bacteria</taxon>
        <taxon>Bacillati</taxon>
        <taxon>Actinomycetota</taxon>
        <taxon>Actinomycetes</taxon>
        <taxon>Pseudonocardiales</taxon>
        <taxon>Pseudonocardiaceae</taxon>
        <taxon>Amycolatopsis</taxon>
    </lineage>
</organism>
<reference evidence="3 4" key="1">
    <citation type="submission" date="2019-02" db="EMBL/GenBank/DDBJ databases">
        <title>Draft genome sequence of Amycolatopsis sp. 8-3EHSu isolated from roots of Suaeda maritima.</title>
        <authorList>
            <person name="Duangmal K."/>
            <person name="Chantavorakit T."/>
        </authorList>
    </citation>
    <scope>NUCLEOTIDE SEQUENCE [LARGE SCALE GENOMIC DNA]</scope>
    <source>
        <strain evidence="3 4">8-3EHSu</strain>
    </source>
</reference>
<evidence type="ECO:0000259" key="1">
    <source>
        <dbReference type="PROSITE" id="PS50011"/>
    </source>
</evidence>
<dbReference type="Proteomes" id="UP000292003">
    <property type="component" value="Unassembled WGS sequence"/>
</dbReference>
<dbReference type="SMART" id="SM00220">
    <property type="entry name" value="S_TKc"/>
    <property type="match status" value="1"/>
</dbReference>
<name>A0A4Q7JCP9_9PSEU</name>
<dbReference type="PROSITE" id="PS50011">
    <property type="entry name" value="PROTEIN_KINASE_DOM"/>
    <property type="match status" value="1"/>
</dbReference>
<dbReference type="EMBL" id="SFCC01000003">
    <property type="protein sequence ID" value="RZQ64822.1"/>
    <property type="molecule type" value="Genomic_DNA"/>
</dbReference>
<feature type="domain" description="SEFIR" evidence="2">
    <location>
        <begin position="32"/>
        <end position="170"/>
    </location>
</feature>
<dbReference type="AlphaFoldDB" id="A0A4Q7JCP9"/>
<sequence length="491" mass="53411">MVLAWCVLSFDQGRRRGRGRFTVSQPGGAAGSPRVFVSYARESEEHKRLVIEFATLLRVDAGIDARVDVWEADSRRDWVAWACEQFKHADLILVIASPAYGRTAGGGRTELEQRLLNDNLARNLSAATRRILPVVLPGRSVDEIPDVLCGHATDRYVISELNLDGLADLLRAVHGSPAHVMPPLGPLLPPVPGADPVMVARSPAPVEPGSLLRPGTETEVGQHRYLVHDEGFREQATPDGAAARREARALRIGPPHELVWLRQVEVRQETAAARAAADALVREHDLLSAPTGRGPGMPELLGLDTEQHTTLVTRWPESSRTGGPCDTLATFLPEDNEVVDPLRTGRLFRAIAGLCGVVATMHDHGRPHRWLEPECMIRLDDGSLVLRDLGLAATEYRRGEGPSRYRAPEQGRRAPGGVGPWTDVYQIAAVAYHLATGNPPALWTPVPVGGRTTTLPSAVSRVIDAALTTDPARRPDIRTFAAALEWSPGQR</sequence>
<protein>
    <submittedName>
        <fullName evidence="3">TIR domain-containing protein</fullName>
    </submittedName>
</protein>
<dbReference type="Gene3D" id="1.10.510.10">
    <property type="entry name" value="Transferase(Phosphotransferase) domain 1"/>
    <property type="match status" value="1"/>
</dbReference>
<dbReference type="GO" id="GO:0004672">
    <property type="term" value="F:protein kinase activity"/>
    <property type="evidence" value="ECO:0007669"/>
    <property type="project" value="InterPro"/>
</dbReference>
<dbReference type="InterPro" id="IPR011009">
    <property type="entry name" value="Kinase-like_dom_sf"/>
</dbReference>
<proteinExistence type="predicted"/>
<dbReference type="GO" id="GO:0005524">
    <property type="term" value="F:ATP binding"/>
    <property type="evidence" value="ECO:0007669"/>
    <property type="project" value="InterPro"/>
</dbReference>
<gene>
    <name evidence="3" type="ORF">EWH70_08030</name>
</gene>
<dbReference type="Gene3D" id="3.40.50.11530">
    <property type="match status" value="1"/>
</dbReference>
<keyword evidence="4" id="KW-1185">Reference proteome</keyword>
<evidence type="ECO:0000313" key="3">
    <source>
        <dbReference type="EMBL" id="RZQ64822.1"/>
    </source>
</evidence>
<evidence type="ECO:0000259" key="2">
    <source>
        <dbReference type="PROSITE" id="PS51534"/>
    </source>
</evidence>
<dbReference type="OrthoDB" id="3365840at2"/>
<dbReference type="InterPro" id="IPR013568">
    <property type="entry name" value="SEFIR_dom"/>
</dbReference>
<dbReference type="InterPro" id="IPR000719">
    <property type="entry name" value="Prot_kinase_dom"/>
</dbReference>
<dbReference type="Pfam" id="PF08357">
    <property type="entry name" value="SEFIR"/>
    <property type="match status" value="1"/>
</dbReference>
<dbReference type="SUPFAM" id="SSF56112">
    <property type="entry name" value="Protein kinase-like (PK-like)"/>
    <property type="match status" value="1"/>
</dbReference>
<comment type="caution">
    <text evidence="3">The sequence shown here is derived from an EMBL/GenBank/DDBJ whole genome shotgun (WGS) entry which is preliminary data.</text>
</comment>
<evidence type="ECO:0000313" key="4">
    <source>
        <dbReference type="Proteomes" id="UP000292003"/>
    </source>
</evidence>
<feature type="domain" description="Protein kinase" evidence="1">
    <location>
        <begin position="206"/>
        <end position="487"/>
    </location>
</feature>